<dbReference type="OrthoDB" id="7202599at2"/>
<dbReference type="InterPro" id="IPR024961">
    <property type="entry name" value="T2SS_GspC_N"/>
</dbReference>
<keyword evidence="7 10" id="KW-1133">Transmembrane helix</keyword>
<dbReference type="GO" id="GO:0005886">
    <property type="term" value="C:plasma membrane"/>
    <property type="evidence" value="ECO:0007669"/>
    <property type="project" value="UniProtKB-SubCell"/>
</dbReference>
<keyword evidence="2" id="KW-0813">Transport</keyword>
<evidence type="ECO:0000256" key="6">
    <source>
        <dbReference type="ARBA" id="ARBA00022927"/>
    </source>
</evidence>
<keyword evidence="5 10" id="KW-0812">Transmembrane</keyword>
<keyword evidence="3" id="KW-1003">Cell membrane</keyword>
<name>A0A1T5E4H6_9SPHN</name>
<evidence type="ECO:0000313" key="13">
    <source>
        <dbReference type="Proteomes" id="UP000189818"/>
    </source>
</evidence>
<dbReference type="RefSeq" id="WP_079648924.1">
    <property type="nucleotide sequence ID" value="NZ_FUYM01000006.1"/>
</dbReference>
<gene>
    <name evidence="12" type="ORF">SAMN06295920_106164</name>
</gene>
<dbReference type="Pfam" id="PF11356">
    <property type="entry name" value="T2SSC"/>
    <property type="match status" value="1"/>
</dbReference>
<feature type="transmembrane region" description="Helical" evidence="10">
    <location>
        <begin position="12"/>
        <end position="33"/>
    </location>
</feature>
<keyword evidence="4" id="KW-0997">Cell inner membrane</keyword>
<evidence type="ECO:0000259" key="11">
    <source>
        <dbReference type="SMART" id="SM00228"/>
    </source>
</evidence>
<evidence type="ECO:0000256" key="1">
    <source>
        <dbReference type="ARBA" id="ARBA00004533"/>
    </source>
</evidence>
<feature type="compositionally biased region" description="Pro residues" evidence="9">
    <location>
        <begin position="154"/>
        <end position="163"/>
    </location>
</feature>
<dbReference type="STRING" id="439228.SAMN06295920_106164"/>
<evidence type="ECO:0000256" key="5">
    <source>
        <dbReference type="ARBA" id="ARBA00022692"/>
    </source>
</evidence>
<evidence type="ECO:0000256" key="4">
    <source>
        <dbReference type="ARBA" id="ARBA00022519"/>
    </source>
</evidence>
<reference evidence="13" key="1">
    <citation type="submission" date="2017-02" db="EMBL/GenBank/DDBJ databases">
        <authorList>
            <person name="Varghese N."/>
            <person name="Submissions S."/>
        </authorList>
    </citation>
    <scope>NUCLEOTIDE SEQUENCE [LARGE SCALE GENOMIC DNA]</scope>
    <source>
        <strain evidence="13">UM2</strain>
    </source>
</reference>
<dbReference type="Gene3D" id="2.30.42.10">
    <property type="match status" value="1"/>
</dbReference>
<accession>A0A1T5E4H6</accession>
<evidence type="ECO:0000256" key="9">
    <source>
        <dbReference type="SAM" id="MobiDB-lite"/>
    </source>
</evidence>
<dbReference type="GO" id="GO:0015031">
    <property type="term" value="P:protein transport"/>
    <property type="evidence" value="ECO:0007669"/>
    <property type="project" value="UniProtKB-KW"/>
</dbReference>
<evidence type="ECO:0000256" key="3">
    <source>
        <dbReference type="ARBA" id="ARBA00022475"/>
    </source>
</evidence>
<dbReference type="SMART" id="SM00228">
    <property type="entry name" value="PDZ"/>
    <property type="match status" value="1"/>
</dbReference>
<evidence type="ECO:0000256" key="8">
    <source>
        <dbReference type="ARBA" id="ARBA00023136"/>
    </source>
</evidence>
<keyword evidence="8 10" id="KW-0472">Membrane</keyword>
<feature type="region of interest" description="Disordered" evidence="9">
    <location>
        <begin position="138"/>
        <end position="191"/>
    </location>
</feature>
<evidence type="ECO:0000313" key="12">
    <source>
        <dbReference type="EMBL" id="SKB78730.1"/>
    </source>
</evidence>
<evidence type="ECO:0000256" key="7">
    <source>
        <dbReference type="ARBA" id="ARBA00022989"/>
    </source>
</evidence>
<sequence>MTPRQASRAADIFTGLVVASVAVALAGLTWHLLGAGPGDPPPATAASAPAAGTDITPALALAPFGRPDASSAQPTGLALQLRGVILADPPSASTALIAPPGGRPVSYGVGASVGGATIEEIAFNRVLLRNNGRLERLDLPRPSLGGEASSATAPPAPPSPPGAVPATGPSDGSGPQPMQAITPPPGLSANGASAASLLDGLGAAPVGGAYRIGADPSPAARKAGLLPGDVIERINGLPATAVTADRQLMAQVMAGGPAQIDVLRGGKRVSFSFALR</sequence>
<organism evidence="12 13">
    <name type="scientific">Rhizorhabdus histidinilytica</name>
    <dbReference type="NCBI Taxonomy" id="439228"/>
    <lineage>
        <taxon>Bacteria</taxon>
        <taxon>Pseudomonadati</taxon>
        <taxon>Pseudomonadota</taxon>
        <taxon>Alphaproteobacteria</taxon>
        <taxon>Sphingomonadales</taxon>
        <taxon>Sphingomonadaceae</taxon>
        <taxon>Rhizorhabdus</taxon>
    </lineage>
</organism>
<feature type="domain" description="PDZ" evidence="11">
    <location>
        <begin position="199"/>
        <end position="266"/>
    </location>
</feature>
<dbReference type="Gene3D" id="2.30.30.830">
    <property type="match status" value="1"/>
</dbReference>
<proteinExistence type="predicted"/>
<keyword evidence="13" id="KW-1185">Reference proteome</keyword>
<dbReference type="AlphaFoldDB" id="A0A1T5E4H6"/>
<dbReference type="SUPFAM" id="SSF50156">
    <property type="entry name" value="PDZ domain-like"/>
    <property type="match status" value="1"/>
</dbReference>
<keyword evidence="6" id="KW-0653">Protein transport</keyword>
<protein>
    <submittedName>
        <fullName evidence="12">Type II secretion system protein C (GspC)</fullName>
    </submittedName>
</protein>
<dbReference type="EMBL" id="FUYM01000006">
    <property type="protein sequence ID" value="SKB78730.1"/>
    <property type="molecule type" value="Genomic_DNA"/>
</dbReference>
<comment type="subcellular location">
    <subcellularLocation>
        <location evidence="1">Cell inner membrane</location>
    </subcellularLocation>
</comment>
<dbReference type="InterPro" id="IPR001478">
    <property type="entry name" value="PDZ"/>
</dbReference>
<dbReference type="InterPro" id="IPR036034">
    <property type="entry name" value="PDZ_sf"/>
</dbReference>
<dbReference type="Proteomes" id="UP000189818">
    <property type="component" value="Unassembled WGS sequence"/>
</dbReference>
<evidence type="ECO:0000256" key="10">
    <source>
        <dbReference type="SAM" id="Phobius"/>
    </source>
</evidence>
<evidence type="ECO:0000256" key="2">
    <source>
        <dbReference type="ARBA" id="ARBA00022448"/>
    </source>
</evidence>